<keyword evidence="2 3" id="KW-0802">TPR repeat</keyword>
<dbReference type="InterPro" id="IPR019734">
    <property type="entry name" value="TPR_rpt"/>
</dbReference>
<proteinExistence type="predicted"/>
<dbReference type="AlphaFoldDB" id="A0A7W5Z1P0"/>
<dbReference type="PANTHER" id="PTHR44858:SF1">
    <property type="entry name" value="UDP-N-ACETYLGLUCOSAMINE--PEPTIDE N-ACETYLGLUCOSAMINYLTRANSFERASE SPINDLY-RELATED"/>
    <property type="match status" value="1"/>
</dbReference>
<evidence type="ECO:0000313" key="4">
    <source>
        <dbReference type="EMBL" id="MBB3808363.1"/>
    </source>
</evidence>
<evidence type="ECO:0000256" key="3">
    <source>
        <dbReference type="PROSITE-ProRule" id="PRU00339"/>
    </source>
</evidence>
<dbReference type="SUPFAM" id="SSF48452">
    <property type="entry name" value="TPR-like"/>
    <property type="match status" value="1"/>
</dbReference>
<dbReference type="Pfam" id="PF13181">
    <property type="entry name" value="TPR_8"/>
    <property type="match status" value="1"/>
</dbReference>
<dbReference type="EMBL" id="JACICC010000001">
    <property type="protein sequence ID" value="MBB3808363.1"/>
    <property type="molecule type" value="Genomic_DNA"/>
</dbReference>
<dbReference type="Proteomes" id="UP000537592">
    <property type="component" value="Unassembled WGS sequence"/>
</dbReference>
<reference evidence="4 5" key="1">
    <citation type="submission" date="2020-08" db="EMBL/GenBank/DDBJ databases">
        <title>Genomic Encyclopedia of Type Strains, Phase IV (KMG-IV): sequencing the most valuable type-strain genomes for metagenomic binning, comparative biology and taxonomic classification.</title>
        <authorList>
            <person name="Goeker M."/>
        </authorList>
    </citation>
    <scope>NUCLEOTIDE SEQUENCE [LARGE SCALE GENOMIC DNA]</scope>
    <source>
        <strain evidence="4 5">DSM 28760</strain>
    </source>
</reference>
<dbReference type="SMART" id="SM00028">
    <property type="entry name" value="TPR"/>
    <property type="match status" value="3"/>
</dbReference>
<dbReference type="RefSeq" id="WP_183750364.1">
    <property type="nucleotide sequence ID" value="NZ_JACICC010000001.1"/>
</dbReference>
<protein>
    <submittedName>
        <fullName evidence="4">Tetratricopeptide (TPR) repeat protein</fullName>
    </submittedName>
</protein>
<dbReference type="InterPro" id="IPR011990">
    <property type="entry name" value="TPR-like_helical_dom_sf"/>
</dbReference>
<sequence length="204" mass="22054">MMLQSNKHVFRRVALPVLILAAAVLCLPAPYTGQGGGMALAASATGDAPDSLYERLAAAQNEAEARDAERAITRVWLRSGSPTADLLATRAHTALAMEDAALAIELLDRAIALAPDWMEAYARRGQIFAAIGDDERAVADFNQVLAQNQRHFVVLTTLAAILDRSGLRKGALTLYDKALAINPQMDDARKVRDRLKILVEGRPL</sequence>
<feature type="repeat" description="TPR" evidence="3">
    <location>
        <begin position="118"/>
        <end position="151"/>
    </location>
</feature>
<dbReference type="Gene3D" id="1.25.40.10">
    <property type="entry name" value="Tetratricopeptide repeat domain"/>
    <property type="match status" value="1"/>
</dbReference>
<keyword evidence="5" id="KW-1185">Reference proteome</keyword>
<dbReference type="PANTHER" id="PTHR44858">
    <property type="entry name" value="TETRATRICOPEPTIDE REPEAT PROTEIN 6"/>
    <property type="match status" value="1"/>
</dbReference>
<comment type="caution">
    <text evidence="4">The sequence shown here is derived from an EMBL/GenBank/DDBJ whole genome shotgun (WGS) entry which is preliminary data.</text>
</comment>
<evidence type="ECO:0000256" key="1">
    <source>
        <dbReference type="ARBA" id="ARBA00022737"/>
    </source>
</evidence>
<evidence type="ECO:0000256" key="2">
    <source>
        <dbReference type="ARBA" id="ARBA00022803"/>
    </source>
</evidence>
<accession>A0A7W5Z1P0</accession>
<dbReference type="InterPro" id="IPR050498">
    <property type="entry name" value="Ycf3"/>
</dbReference>
<dbReference type="PROSITE" id="PS50005">
    <property type="entry name" value="TPR"/>
    <property type="match status" value="1"/>
</dbReference>
<evidence type="ECO:0000313" key="5">
    <source>
        <dbReference type="Proteomes" id="UP000537592"/>
    </source>
</evidence>
<keyword evidence="1" id="KW-0677">Repeat</keyword>
<organism evidence="4 5">
    <name type="scientific">Pseudochelatococcus contaminans</name>
    <dbReference type="NCBI Taxonomy" id="1538103"/>
    <lineage>
        <taxon>Bacteria</taxon>
        <taxon>Pseudomonadati</taxon>
        <taxon>Pseudomonadota</taxon>
        <taxon>Alphaproteobacteria</taxon>
        <taxon>Hyphomicrobiales</taxon>
        <taxon>Chelatococcaceae</taxon>
        <taxon>Pseudochelatococcus</taxon>
    </lineage>
</organism>
<gene>
    <name evidence="4" type="ORF">FHS81_000417</name>
</gene>
<name>A0A7W5Z1P0_9HYPH</name>